<keyword evidence="9" id="KW-0378">Hydrolase</keyword>
<evidence type="ECO:0000256" key="8">
    <source>
        <dbReference type="ARBA" id="ARBA00022723"/>
    </source>
</evidence>
<dbReference type="GO" id="GO:0016020">
    <property type="term" value="C:membrane"/>
    <property type="evidence" value="ECO:0007669"/>
    <property type="project" value="UniProtKB-SubCell"/>
</dbReference>
<evidence type="ECO:0000256" key="12">
    <source>
        <dbReference type="ARBA" id="ARBA00023136"/>
    </source>
</evidence>
<dbReference type="Gene3D" id="3.30.540.10">
    <property type="entry name" value="Fructose-1,6-Bisphosphatase, subunit A, domain 1"/>
    <property type="match status" value="1"/>
</dbReference>
<dbReference type="PROSITE" id="PS00630">
    <property type="entry name" value="IMP_2"/>
    <property type="match status" value="1"/>
</dbReference>
<dbReference type="GO" id="GO:0006364">
    <property type="term" value="P:rRNA processing"/>
    <property type="evidence" value="ECO:0007669"/>
    <property type="project" value="InterPro"/>
</dbReference>
<evidence type="ECO:0000256" key="11">
    <source>
        <dbReference type="ARBA" id="ARBA00022989"/>
    </source>
</evidence>
<proteinExistence type="inferred from homology"/>
<sequence length="770" mass="87549">MSLVCEDDEVIVIDESFSSPFTRRCPPLREIEILDEPGPSGTSDNYQVKSKDDPLCDVYARYGKLQEVEQLIARAKANSSSKRIPKVIVPENAALELQEPIQNINNNGFVEAPMKKRRKRKELSETQLLKQQEKKRKAIEREKNAARNTKCEQYMYCHVSRRIFDSFSDAELNLRMVFMERNIQDQLICDEDRPDMRVLWHRKCIEAVEVDGQIEKQEYEVRQHVFAVVLSVDSFKELVKSNSLEDFVASQKLSYPVPNSTLILIIFGNESRKLLDLSISLFDCYRTQLNYVHTAQEFAIYLAQISRALAKMERRLASQDRLIVDVDKGVKDAAANDLIRDWWNKMLSVVARMHDAHRRAIVSAYPNPMYASKRFSEDKHTSNMQVRLHARNTFAFIVGAGFLYLAYLIFFKSGDGFPEIDVDLNSVVSYAVLAVEMGGYAVRKIHEENKLNIAQKGLTDEGKAELLTKADLVSNYLILDVLQRFPRLKIVTEEKDSSISEKEAAPYRADSYSVWLSIRDILAQVPSYRLTLSDVQIYVDPLDATQEYTEGLTQYVTVMVCVAVKDEPIFGAIYRPFSNETIFGVKGWGVMTSAGKKLYPKPLGETARKIVVSRSHAGAVEKLARKSFGEGYEVEPAGGSGYKTLRLVNGTAELYIHQTAIKKWDTCAGDAILRAMGGAMLDLDGSPLHTEWNRVRTLIQSDDVEELKECLAILSMWRSRMGNSIPVAISCSDLIIRLAIAELQIVGEHNQWMKLEELKMQHCIVIIRYD</sequence>
<keyword evidence="12 16" id="KW-0472">Membrane</keyword>
<dbReference type="InterPro" id="IPR020550">
    <property type="entry name" value="Inositol_monophosphatase_CS"/>
</dbReference>
<organism evidence="17 18">
    <name type="scientific">Ancylostoma caninum</name>
    <name type="common">Dog hookworm</name>
    <dbReference type="NCBI Taxonomy" id="29170"/>
    <lineage>
        <taxon>Eukaryota</taxon>
        <taxon>Metazoa</taxon>
        <taxon>Ecdysozoa</taxon>
        <taxon>Nematoda</taxon>
        <taxon>Chromadorea</taxon>
        <taxon>Rhabditida</taxon>
        <taxon>Rhabditina</taxon>
        <taxon>Rhabditomorpha</taxon>
        <taxon>Strongyloidea</taxon>
        <taxon>Ancylostomatidae</taxon>
        <taxon>Ancylostomatinae</taxon>
        <taxon>Ancylostoma</taxon>
    </lineage>
</organism>
<comment type="subcellular location">
    <subcellularLocation>
        <location evidence="3">Membrane</location>
        <topology evidence="3">Single-pass membrane protein</topology>
    </subcellularLocation>
</comment>
<dbReference type="SUPFAM" id="SSF56655">
    <property type="entry name" value="Carbohydrate phosphatase"/>
    <property type="match status" value="1"/>
</dbReference>
<dbReference type="GO" id="GO:0012505">
    <property type="term" value="C:endomembrane system"/>
    <property type="evidence" value="ECO:0007669"/>
    <property type="project" value="TreeGrafter"/>
</dbReference>
<evidence type="ECO:0000256" key="1">
    <source>
        <dbReference type="ARBA" id="ARBA00001033"/>
    </source>
</evidence>
<comment type="caution">
    <text evidence="17">The sequence shown here is derived from an EMBL/GenBank/DDBJ whole genome shotgun (WGS) entry which is preliminary data.</text>
</comment>
<dbReference type="Pfam" id="PF00459">
    <property type="entry name" value="Inositol_P"/>
    <property type="match status" value="1"/>
</dbReference>
<protein>
    <recommendedName>
        <fullName evidence="6">inositol-phosphate phosphatase</fullName>
        <ecNumber evidence="6">3.1.3.25</ecNumber>
    </recommendedName>
    <alternativeName>
        <fullName evidence="14">Inositol-1(or 4)-monophosphatase 3</fullName>
    </alternativeName>
    <alternativeName>
        <fullName evidence="13">Myo-inositol monophosphatase A3</fullName>
    </alternativeName>
</protein>
<keyword evidence="10 15" id="KW-0460">Magnesium</keyword>
<keyword evidence="8 15" id="KW-0479">Metal-binding</keyword>
<dbReference type="GO" id="GO:0004519">
    <property type="term" value="F:endonuclease activity"/>
    <property type="evidence" value="ECO:0007669"/>
    <property type="project" value="InterPro"/>
</dbReference>
<keyword evidence="18" id="KW-1185">Reference proteome</keyword>
<evidence type="ECO:0000256" key="2">
    <source>
        <dbReference type="ARBA" id="ARBA00001946"/>
    </source>
</evidence>
<dbReference type="GO" id="GO:0052834">
    <property type="term" value="F:inositol monophosphate phosphatase activity"/>
    <property type="evidence" value="ECO:0007669"/>
    <property type="project" value="UniProtKB-EC"/>
</dbReference>
<dbReference type="STRING" id="29170.A0A368H111"/>
<dbReference type="GO" id="GO:0090730">
    <property type="term" value="C:Las1 complex"/>
    <property type="evidence" value="ECO:0007669"/>
    <property type="project" value="InterPro"/>
</dbReference>
<dbReference type="GO" id="GO:0046872">
    <property type="term" value="F:metal ion binding"/>
    <property type="evidence" value="ECO:0007669"/>
    <property type="project" value="UniProtKB-KW"/>
</dbReference>
<feature type="transmembrane region" description="Helical" evidence="16">
    <location>
        <begin position="393"/>
        <end position="411"/>
    </location>
</feature>
<dbReference type="GO" id="GO:0046854">
    <property type="term" value="P:phosphatidylinositol phosphate biosynthetic process"/>
    <property type="evidence" value="ECO:0007669"/>
    <property type="project" value="InterPro"/>
</dbReference>
<dbReference type="OrthoDB" id="74460at2759"/>
<dbReference type="PANTHER" id="PTHR43028:SF4">
    <property type="entry name" value="INOSITOL MONOPHOSPHATASE 3"/>
    <property type="match status" value="1"/>
</dbReference>
<evidence type="ECO:0000256" key="5">
    <source>
        <dbReference type="ARBA" id="ARBA00009759"/>
    </source>
</evidence>
<comment type="pathway">
    <text evidence="4">Polyol metabolism; myo-inositol biosynthesis; myo-inositol from D-glucose 6-phosphate: step 2/2.</text>
</comment>
<evidence type="ECO:0000313" key="18">
    <source>
        <dbReference type="Proteomes" id="UP000252519"/>
    </source>
</evidence>
<feature type="binding site" evidence="15">
    <location>
        <position position="665"/>
    </location>
    <ligand>
        <name>Mg(2+)</name>
        <dbReference type="ChEBI" id="CHEBI:18420"/>
        <label>1</label>
        <note>catalytic</note>
    </ligand>
</feature>
<keyword evidence="11 16" id="KW-1133">Transmembrane helix</keyword>
<comment type="catalytic activity">
    <reaction evidence="1">
        <text>a myo-inositol phosphate + H2O = myo-inositol + phosphate</text>
        <dbReference type="Rhea" id="RHEA:24056"/>
        <dbReference type="ChEBI" id="CHEBI:15377"/>
        <dbReference type="ChEBI" id="CHEBI:17268"/>
        <dbReference type="ChEBI" id="CHEBI:43474"/>
        <dbReference type="ChEBI" id="CHEBI:84139"/>
        <dbReference type="EC" id="3.1.3.25"/>
    </reaction>
</comment>
<dbReference type="PANTHER" id="PTHR43028">
    <property type="entry name" value="3'(2'),5'-BISPHOSPHATE NUCLEOTIDASE 1"/>
    <property type="match status" value="1"/>
</dbReference>
<evidence type="ECO:0000256" key="15">
    <source>
        <dbReference type="PIRSR" id="PIRSR600760-2"/>
    </source>
</evidence>
<dbReference type="EMBL" id="JOJR01000024">
    <property type="protein sequence ID" value="RCN50313.1"/>
    <property type="molecule type" value="Genomic_DNA"/>
</dbReference>
<dbReference type="EC" id="3.1.3.25" evidence="6"/>
<dbReference type="Proteomes" id="UP000252519">
    <property type="component" value="Unassembled WGS sequence"/>
</dbReference>
<evidence type="ECO:0000256" key="13">
    <source>
        <dbReference type="ARBA" id="ARBA00042119"/>
    </source>
</evidence>
<gene>
    <name evidence="17" type="ORF">ANCCAN_03535</name>
</gene>
<evidence type="ECO:0000256" key="10">
    <source>
        <dbReference type="ARBA" id="ARBA00022842"/>
    </source>
</evidence>
<feature type="binding site" evidence="15">
    <location>
        <position position="543"/>
    </location>
    <ligand>
        <name>Mg(2+)</name>
        <dbReference type="ChEBI" id="CHEBI:18420"/>
        <label>1</label>
        <note>catalytic</note>
    </ligand>
</feature>
<feature type="binding site" evidence="15">
    <location>
        <position position="540"/>
    </location>
    <ligand>
        <name>Mg(2+)</name>
        <dbReference type="ChEBI" id="CHEBI:18420"/>
        <label>1</label>
        <note>catalytic</note>
    </ligand>
</feature>
<dbReference type="Gene3D" id="3.40.190.80">
    <property type="match status" value="1"/>
</dbReference>
<evidence type="ECO:0000313" key="17">
    <source>
        <dbReference type="EMBL" id="RCN50313.1"/>
    </source>
</evidence>
<dbReference type="GO" id="GO:0008254">
    <property type="term" value="F:3'-nucleotidase activity"/>
    <property type="evidence" value="ECO:0007669"/>
    <property type="project" value="TreeGrafter"/>
</dbReference>
<accession>A0A368H111</accession>
<dbReference type="InterPro" id="IPR000760">
    <property type="entry name" value="Inositol_monophosphatase-like"/>
</dbReference>
<evidence type="ECO:0000256" key="9">
    <source>
        <dbReference type="ARBA" id="ARBA00022801"/>
    </source>
</evidence>
<feature type="binding site" evidence="15">
    <location>
        <position position="493"/>
    </location>
    <ligand>
        <name>Mg(2+)</name>
        <dbReference type="ChEBI" id="CHEBI:18420"/>
        <label>1</label>
        <note>catalytic</note>
    </ligand>
</feature>
<reference evidence="17 18" key="1">
    <citation type="submission" date="2014-10" db="EMBL/GenBank/DDBJ databases">
        <title>Draft genome of the hookworm Ancylostoma caninum.</title>
        <authorList>
            <person name="Mitreva M."/>
        </authorList>
    </citation>
    <scope>NUCLEOTIDE SEQUENCE [LARGE SCALE GENOMIC DNA]</scope>
    <source>
        <strain evidence="17 18">Baltimore</strain>
    </source>
</reference>
<dbReference type="AlphaFoldDB" id="A0A368H111"/>
<keyword evidence="7 16" id="KW-0812">Transmembrane</keyword>
<name>A0A368H111_ANCCA</name>
<evidence type="ECO:0000256" key="16">
    <source>
        <dbReference type="SAM" id="Phobius"/>
    </source>
</evidence>
<evidence type="ECO:0000256" key="7">
    <source>
        <dbReference type="ARBA" id="ARBA00022692"/>
    </source>
</evidence>
<dbReference type="InterPro" id="IPR050725">
    <property type="entry name" value="CysQ/Inositol_MonoPase"/>
</dbReference>
<comment type="similarity">
    <text evidence="5">Belongs to the inositol monophosphatase superfamily.</text>
</comment>
<dbReference type="FunFam" id="3.30.540.10:FF:000012">
    <property type="entry name" value="Blast:Putative inositol monophosphatase 3"/>
    <property type="match status" value="1"/>
</dbReference>
<evidence type="ECO:0000256" key="6">
    <source>
        <dbReference type="ARBA" id="ARBA00013106"/>
    </source>
</evidence>
<evidence type="ECO:0000256" key="4">
    <source>
        <dbReference type="ARBA" id="ARBA00005152"/>
    </source>
</evidence>
<feature type="binding site" evidence="15">
    <location>
        <position position="542"/>
    </location>
    <ligand>
        <name>Mg(2+)</name>
        <dbReference type="ChEBI" id="CHEBI:18420"/>
        <label>1</label>
        <note>catalytic</note>
    </ligand>
</feature>
<evidence type="ECO:0000256" key="3">
    <source>
        <dbReference type="ARBA" id="ARBA00004167"/>
    </source>
</evidence>
<evidence type="ECO:0000256" key="14">
    <source>
        <dbReference type="ARBA" id="ARBA00042949"/>
    </source>
</evidence>
<comment type="cofactor">
    <cofactor evidence="2 15">
        <name>Mg(2+)</name>
        <dbReference type="ChEBI" id="CHEBI:18420"/>
    </cofactor>
</comment>